<reference evidence="1" key="1">
    <citation type="submission" date="2020-08" db="EMBL/GenBank/DDBJ databases">
        <title>Multicomponent nature underlies the extraordinary mechanical properties of spider dragline silk.</title>
        <authorList>
            <person name="Kono N."/>
            <person name="Nakamura H."/>
            <person name="Mori M."/>
            <person name="Yoshida Y."/>
            <person name="Ohtoshi R."/>
            <person name="Malay A.D."/>
            <person name="Moran D.A.P."/>
            <person name="Tomita M."/>
            <person name="Numata K."/>
            <person name="Arakawa K."/>
        </authorList>
    </citation>
    <scope>NUCLEOTIDE SEQUENCE</scope>
</reference>
<evidence type="ECO:0000313" key="2">
    <source>
        <dbReference type="Proteomes" id="UP000887013"/>
    </source>
</evidence>
<evidence type="ECO:0000313" key="1">
    <source>
        <dbReference type="EMBL" id="GFT03842.1"/>
    </source>
</evidence>
<accession>A0A8X6NB46</accession>
<name>A0A8X6NB46_NEPPI</name>
<dbReference type="Proteomes" id="UP000887013">
    <property type="component" value="Unassembled WGS sequence"/>
</dbReference>
<gene>
    <name evidence="1" type="ORF">NPIL_310681</name>
</gene>
<keyword evidence="2" id="KW-1185">Reference proteome</keyword>
<protein>
    <submittedName>
        <fullName evidence="1">Uncharacterized protein</fullName>
    </submittedName>
</protein>
<proteinExistence type="predicted"/>
<comment type="caution">
    <text evidence="1">The sequence shown here is derived from an EMBL/GenBank/DDBJ whole genome shotgun (WGS) entry which is preliminary data.</text>
</comment>
<sequence>MADDAESDMPRYYTFGRERERDALRFASSVRKSSHVDGRALWKKPTSDIARYYTVGRKRDALRFASRQLRQTSNSREGDAW</sequence>
<organism evidence="1 2">
    <name type="scientific">Nephila pilipes</name>
    <name type="common">Giant wood spider</name>
    <name type="synonym">Nephila maculata</name>
    <dbReference type="NCBI Taxonomy" id="299642"/>
    <lineage>
        <taxon>Eukaryota</taxon>
        <taxon>Metazoa</taxon>
        <taxon>Ecdysozoa</taxon>
        <taxon>Arthropoda</taxon>
        <taxon>Chelicerata</taxon>
        <taxon>Arachnida</taxon>
        <taxon>Araneae</taxon>
        <taxon>Araneomorphae</taxon>
        <taxon>Entelegynae</taxon>
        <taxon>Araneoidea</taxon>
        <taxon>Nephilidae</taxon>
        <taxon>Nephila</taxon>
    </lineage>
</organism>
<dbReference type="AlphaFoldDB" id="A0A8X6NB46"/>
<dbReference type="EMBL" id="BMAW01056010">
    <property type="protein sequence ID" value="GFT03842.1"/>
    <property type="molecule type" value="Genomic_DNA"/>
</dbReference>